<dbReference type="Proteomes" id="UP001299970">
    <property type="component" value="Unassembled WGS sequence"/>
</dbReference>
<proteinExistence type="predicted"/>
<dbReference type="RefSeq" id="WP_241039396.1">
    <property type="nucleotide sequence ID" value="NZ_BAAAJF010000011.1"/>
</dbReference>
<sequence>MAAYVLFFSYTPQAWERMMIKPGDRAAAARAMIESAGGTLESLYFMLGDRDGFAVVHVPGNEDVAALSIAILSSGAFSHVETRALVAPQDLAGVLERAAAARGAYAPPGE</sequence>
<accession>A0ABS9TJM8</accession>
<dbReference type="EMBL" id="JAKXMK010000021">
    <property type="protein sequence ID" value="MCH6168747.1"/>
    <property type="molecule type" value="Genomic_DNA"/>
</dbReference>
<dbReference type="InterPro" id="IPR014845">
    <property type="entry name" value="GYD/TTHA1554"/>
</dbReference>
<dbReference type="Pfam" id="PF08734">
    <property type="entry name" value="GYD"/>
    <property type="match status" value="1"/>
</dbReference>
<evidence type="ECO:0000313" key="2">
    <source>
        <dbReference type="Proteomes" id="UP001299970"/>
    </source>
</evidence>
<organism evidence="1 2">
    <name type="scientific">Pseudonocardia alaniniphila</name>
    <dbReference type="NCBI Taxonomy" id="75291"/>
    <lineage>
        <taxon>Bacteria</taxon>
        <taxon>Bacillati</taxon>
        <taxon>Actinomycetota</taxon>
        <taxon>Actinomycetes</taxon>
        <taxon>Pseudonocardiales</taxon>
        <taxon>Pseudonocardiaceae</taxon>
        <taxon>Pseudonocardia</taxon>
    </lineage>
</organism>
<reference evidence="1 2" key="1">
    <citation type="submission" date="2022-03" db="EMBL/GenBank/DDBJ databases">
        <title>Pseudonocardia alaer sp. nov., a novel actinomycete isolated from reed forest soil.</title>
        <authorList>
            <person name="Wang L."/>
        </authorList>
    </citation>
    <scope>NUCLEOTIDE SEQUENCE [LARGE SCALE GENOMIC DNA]</scope>
    <source>
        <strain evidence="1 2">Y-16303</strain>
    </source>
</reference>
<name>A0ABS9TJM8_9PSEU</name>
<gene>
    <name evidence="1" type="ORF">MMF94_23895</name>
</gene>
<comment type="caution">
    <text evidence="1">The sequence shown here is derived from an EMBL/GenBank/DDBJ whole genome shotgun (WGS) entry which is preliminary data.</text>
</comment>
<protein>
    <submittedName>
        <fullName evidence="1">GYD domain-containing protein</fullName>
    </submittedName>
</protein>
<keyword evidence="2" id="KW-1185">Reference proteome</keyword>
<evidence type="ECO:0000313" key="1">
    <source>
        <dbReference type="EMBL" id="MCH6168747.1"/>
    </source>
</evidence>